<evidence type="ECO:0000313" key="2">
    <source>
        <dbReference type="Proteomes" id="UP000215144"/>
    </source>
</evidence>
<accession>A0A239XDU3</accession>
<dbReference type="OrthoDB" id="9825828at2"/>
<organism evidence="1 2">
    <name type="scientific">Streptococcus acidominimus</name>
    <dbReference type="NCBI Taxonomy" id="1326"/>
    <lineage>
        <taxon>Bacteria</taxon>
        <taxon>Bacillati</taxon>
        <taxon>Bacillota</taxon>
        <taxon>Bacilli</taxon>
        <taxon>Lactobacillales</taxon>
        <taxon>Streptococcaceae</taxon>
        <taxon>Streptococcus</taxon>
    </lineage>
</organism>
<dbReference type="AlphaFoldDB" id="A0A239XDU3"/>
<proteinExistence type="predicted"/>
<protein>
    <submittedName>
        <fullName evidence="1">Uncharacterized protein</fullName>
    </submittedName>
</protein>
<dbReference type="KEGG" id="saco:SAME_01874"/>
<dbReference type="RefSeq" id="WP_095123367.1">
    <property type="nucleotide sequence ID" value="NZ_LT906454.1"/>
</dbReference>
<sequence>MVTSEVDRKALAKKLAQQSQIKQDMSEWYRLVDQQLAENVTTLNGTYNPQQSQLTIPLFQTRLLPLFHNMSLTEVNIPEVTTHGFKKGDILTYKVMKKGQELVFNAKRHEQEIIFNKE</sequence>
<gene>
    <name evidence="1" type="ORF">SAMEA4504048_01874</name>
</gene>
<dbReference type="EMBL" id="LT906454">
    <property type="protein sequence ID" value="SNV44546.1"/>
    <property type="molecule type" value="Genomic_DNA"/>
</dbReference>
<reference evidence="1 2" key="1">
    <citation type="submission" date="2017-06" db="EMBL/GenBank/DDBJ databases">
        <authorList>
            <consortium name="Pathogen Informatics"/>
        </authorList>
    </citation>
    <scope>NUCLEOTIDE SEQUENCE [LARGE SCALE GENOMIC DNA]</scope>
    <source>
        <strain evidence="1 2">NCTC11291</strain>
    </source>
</reference>
<evidence type="ECO:0000313" key="1">
    <source>
        <dbReference type="EMBL" id="SNV44546.1"/>
    </source>
</evidence>
<name>A0A239XDU3_STRAI</name>
<dbReference type="Proteomes" id="UP000215144">
    <property type="component" value="Chromosome 1"/>
</dbReference>